<feature type="non-terminal residue" evidence="1">
    <location>
        <position position="1"/>
    </location>
</feature>
<keyword evidence="2" id="KW-1185">Reference proteome</keyword>
<reference evidence="1" key="1">
    <citation type="submission" date="2022-03" db="EMBL/GenBank/DDBJ databases">
        <title>A functionally conserved STORR gene fusion in Papaver species that diverged 16.8 million years ago.</title>
        <authorList>
            <person name="Catania T."/>
        </authorList>
    </citation>
    <scope>NUCLEOTIDE SEQUENCE</scope>
    <source>
        <strain evidence="1">S-191538</strain>
    </source>
</reference>
<proteinExistence type="predicted"/>
<name>A0AA41SHQ0_PAPNU</name>
<sequence>FCEMQEMAQASPPINVNQINQPWNNHPGMPMARLVMKNNLTRLLPEWPVSKIDELNTLLETFADSKETYEDLQTLNERVLQYDDMRQTVAWYDEFSPIHLGFQAYNYGFKRKFLL</sequence>
<comment type="caution">
    <text evidence="1">The sequence shown here is derived from an EMBL/GenBank/DDBJ whole genome shotgun (WGS) entry which is preliminary data.</text>
</comment>
<organism evidence="1 2">
    <name type="scientific">Papaver nudicaule</name>
    <name type="common">Iceland poppy</name>
    <dbReference type="NCBI Taxonomy" id="74823"/>
    <lineage>
        <taxon>Eukaryota</taxon>
        <taxon>Viridiplantae</taxon>
        <taxon>Streptophyta</taxon>
        <taxon>Embryophyta</taxon>
        <taxon>Tracheophyta</taxon>
        <taxon>Spermatophyta</taxon>
        <taxon>Magnoliopsida</taxon>
        <taxon>Ranunculales</taxon>
        <taxon>Papaveraceae</taxon>
        <taxon>Papaveroideae</taxon>
        <taxon>Papaver</taxon>
    </lineage>
</organism>
<evidence type="ECO:0000313" key="1">
    <source>
        <dbReference type="EMBL" id="MCL7036074.1"/>
    </source>
</evidence>
<dbReference type="Proteomes" id="UP001177140">
    <property type="component" value="Unassembled WGS sequence"/>
</dbReference>
<dbReference type="AlphaFoldDB" id="A0AA41SHQ0"/>
<evidence type="ECO:0000313" key="2">
    <source>
        <dbReference type="Proteomes" id="UP001177140"/>
    </source>
</evidence>
<dbReference type="EMBL" id="JAJJMA010163972">
    <property type="protein sequence ID" value="MCL7036074.1"/>
    <property type="molecule type" value="Genomic_DNA"/>
</dbReference>
<accession>A0AA41SHQ0</accession>
<gene>
    <name evidence="1" type="ORF">MKW94_014318</name>
</gene>
<protein>
    <submittedName>
        <fullName evidence="1">Uncharacterized protein</fullName>
    </submittedName>
</protein>